<evidence type="ECO:0000313" key="3">
    <source>
        <dbReference type="Proteomes" id="UP001314170"/>
    </source>
</evidence>
<protein>
    <submittedName>
        <fullName evidence="2">Uncharacterized protein</fullName>
    </submittedName>
</protein>
<feature type="compositionally biased region" description="Basic and acidic residues" evidence="1">
    <location>
        <begin position="110"/>
        <end position="121"/>
    </location>
</feature>
<gene>
    <name evidence="2" type="ORF">DCAF_LOCUS21361</name>
</gene>
<dbReference type="EMBL" id="CAWUPB010001173">
    <property type="protein sequence ID" value="CAK7348658.1"/>
    <property type="molecule type" value="Genomic_DNA"/>
</dbReference>
<feature type="region of interest" description="Disordered" evidence="1">
    <location>
        <begin position="93"/>
        <end position="121"/>
    </location>
</feature>
<evidence type="ECO:0000313" key="2">
    <source>
        <dbReference type="EMBL" id="CAK7348658.1"/>
    </source>
</evidence>
<sequence>MALSRRNSTGTSLLKIYKRLFKNLYPLRRRTSRLEPSWKSQVSESQSQTQLLFTNPGSNALLDQDVYAREWKLRRFTTHQSERDTNWARVLSGTIPQPEGTSGLGLNKIRTGERHTRRSEG</sequence>
<dbReference type="Proteomes" id="UP001314170">
    <property type="component" value="Unassembled WGS sequence"/>
</dbReference>
<organism evidence="2 3">
    <name type="scientific">Dovyalis caffra</name>
    <dbReference type="NCBI Taxonomy" id="77055"/>
    <lineage>
        <taxon>Eukaryota</taxon>
        <taxon>Viridiplantae</taxon>
        <taxon>Streptophyta</taxon>
        <taxon>Embryophyta</taxon>
        <taxon>Tracheophyta</taxon>
        <taxon>Spermatophyta</taxon>
        <taxon>Magnoliopsida</taxon>
        <taxon>eudicotyledons</taxon>
        <taxon>Gunneridae</taxon>
        <taxon>Pentapetalae</taxon>
        <taxon>rosids</taxon>
        <taxon>fabids</taxon>
        <taxon>Malpighiales</taxon>
        <taxon>Salicaceae</taxon>
        <taxon>Flacourtieae</taxon>
        <taxon>Dovyalis</taxon>
    </lineage>
</organism>
<reference evidence="2 3" key="1">
    <citation type="submission" date="2024-01" db="EMBL/GenBank/DDBJ databases">
        <authorList>
            <person name="Waweru B."/>
        </authorList>
    </citation>
    <scope>NUCLEOTIDE SEQUENCE [LARGE SCALE GENOMIC DNA]</scope>
</reference>
<comment type="caution">
    <text evidence="2">The sequence shown here is derived from an EMBL/GenBank/DDBJ whole genome shotgun (WGS) entry which is preliminary data.</text>
</comment>
<proteinExistence type="predicted"/>
<dbReference type="AlphaFoldDB" id="A0AAV1SCC8"/>
<keyword evidence="3" id="KW-1185">Reference proteome</keyword>
<evidence type="ECO:0000256" key="1">
    <source>
        <dbReference type="SAM" id="MobiDB-lite"/>
    </source>
</evidence>
<accession>A0AAV1SCC8</accession>
<name>A0AAV1SCC8_9ROSI</name>